<evidence type="ECO:0000313" key="3">
    <source>
        <dbReference type="Proteomes" id="UP000724672"/>
    </source>
</evidence>
<dbReference type="PANTHER" id="PTHR31143:SF2">
    <property type="entry name" value="FR47-LIKE DOMAIN-CONTAINING PROTEIN-RELATED"/>
    <property type="match status" value="1"/>
</dbReference>
<comment type="caution">
    <text evidence="2">The sequence shown here is derived from an EMBL/GenBank/DDBJ whole genome shotgun (WGS) entry which is preliminary data.</text>
</comment>
<evidence type="ECO:0000313" key="2">
    <source>
        <dbReference type="EMBL" id="MBS4537724.1"/>
    </source>
</evidence>
<dbReference type="InterPro" id="IPR000182">
    <property type="entry name" value="GNAT_dom"/>
</dbReference>
<protein>
    <submittedName>
        <fullName evidence="2">GNAT family N-acetyltransferase</fullName>
    </submittedName>
</protein>
<dbReference type="RefSeq" id="WP_203365654.1">
    <property type="nucleotide sequence ID" value="NZ_WSFT01000021.1"/>
</dbReference>
<sequence length="267" mass="31161">MIKELSKDKYCEVYNLIKNDKFPEATSVILKNNPGWIFVDNINNPKTALIFCKGMGGFYLLGDYTNTQFKSELLSFVEEVVYSRLNNIGISWIEISGVSEEWNRIIEEVFSNKNLGKDKQLVYKLKNEISISEKSIENIRLFNKNTFNLQISNIDFLKNETQKFWGNIENFMNKGICSYYLIENEIVSICYSGLVKGNIHTVGIETLEKHRRKGYGYKVAKAFIKECRMKGIELHWDCSEDNDGSKSMAEKLGLEKEYDYTCYWYKF</sequence>
<accession>A0A942UVT0</accession>
<keyword evidence="3" id="KW-1185">Reference proteome</keyword>
<dbReference type="SUPFAM" id="SSF55729">
    <property type="entry name" value="Acyl-CoA N-acyltransferases (Nat)"/>
    <property type="match status" value="1"/>
</dbReference>
<dbReference type="AlphaFoldDB" id="A0A942UVT0"/>
<dbReference type="Proteomes" id="UP000724672">
    <property type="component" value="Unassembled WGS sequence"/>
</dbReference>
<dbReference type="InterPro" id="IPR016181">
    <property type="entry name" value="Acyl_CoA_acyltransferase"/>
</dbReference>
<dbReference type="CDD" id="cd04301">
    <property type="entry name" value="NAT_SF"/>
    <property type="match status" value="1"/>
</dbReference>
<feature type="domain" description="N-acetyltransferase" evidence="1">
    <location>
        <begin position="137"/>
        <end position="267"/>
    </location>
</feature>
<gene>
    <name evidence="2" type="ORF">GOQ27_04575</name>
</gene>
<dbReference type="InterPro" id="IPR027365">
    <property type="entry name" value="GNAT_acetyltra_YdfB-like"/>
</dbReference>
<dbReference type="Pfam" id="PF12746">
    <property type="entry name" value="GNAT_acetyltran"/>
    <property type="match status" value="1"/>
</dbReference>
<dbReference type="PANTHER" id="PTHR31143">
    <property type="match status" value="1"/>
</dbReference>
<evidence type="ECO:0000259" key="1">
    <source>
        <dbReference type="PROSITE" id="PS51186"/>
    </source>
</evidence>
<proteinExistence type="predicted"/>
<reference evidence="2" key="1">
    <citation type="submission" date="2019-12" db="EMBL/GenBank/DDBJ databases">
        <title>Clostridiaceae gen. nov. sp. nov., isolated from sediment in Xinjiang, China.</title>
        <authorList>
            <person name="Zhang R."/>
        </authorList>
    </citation>
    <scope>NUCLEOTIDE SEQUENCE</scope>
    <source>
        <strain evidence="2">D2Q-11</strain>
    </source>
</reference>
<name>A0A942UVT0_9FIRM</name>
<dbReference type="Gene3D" id="3.40.630.30">
    <property type="match status" value="1"/>
</dbReference>
<dbReference type="GO" id="GO:0016747">
    <property type="term" value="F:acyltransferase activity, transferring groups other than amino-acyl groups"/>
    <property type="evidence" value="ECO:0007669"/>
    <property type="project" value="InterPro"/>
</dbReference>
<dbReference type="EMBL" id="WSFT01000021">
    <property type="protein sequence ID" value="MBS4537724.1"/>
    <property type="molecule type" value="Genomic_DNA"/>
</dbReference>
<dbReference type="PROSITE" id="PS51186">
    <property type="entry name" value="GNAT"/>
    <property type="match status" value="1"/>
</dbReference>
<organism evidence="2 3">
    <name type="scientific">Anaeromonas frigoriresistens</name>
    <dbReference type="NCBI Taxonomy" id="2683708"/>
    <lineage>
        <taxon>Bacteria</taxon>
        <taxon>Bacillati</taxon>
        <taxon>Bacillota</taxon>
        <taxon>Tissierellia</taxon>
        <taxon>Tissierellales</taxon>
        <taxon>Thermohalobacteraceae</taxon>
        <taxon>Anaeromonas</taxon>
    </lineage>
</organism>